<comment type="caution">
    <text evidence="2">The sequence shown here is derived from an EMBL/GenBank/DDBJ whole genome shotgun (WGS) entry which is preliminary data.</text>
</comment>
<dbReference type="AlphaFoldDB" id="A0AAD9K280"/>
<dbReference type="Proteomes" id="UP001208570">
    <property type="component" value="Unassembled WGS sequence"/>
</dbReference>
<dbReference type="EMBL" id="JAODUP010000078">
    <property type="protein sequence ID" value="KAK2163527.1"/>
    <property type="molecule type" value="Genomic_DNA"/>
</dbReference>
<evidence type="ECO:0000313" key="2">
    <source>
        <dbReference type="EMBL" id="KAK2163527.1"/>
    </source>
</evidence>
<protein>
    <submittedName>
        <fullName evidence="2">Uncharacterized protein</fullName>
    </submittedName>
</protein>
<organism evidence="2 3">
    <name type="scientific">Paralvinella palmiformis</name>
    <dbReference type="NCBI Taxonomy" id="53620"/>
    <lineage>
        <taxon>Eukaryota</taxon>
        <taxon>Metazoa</taxon>
        <taxon>Spiralia</taxon>
        <taxon>Lophotrochozoa</taxon>
        <taxon>Annelida</taxon>
        <taxon>Polychaeta</taxon>
        <taxon>Sedentaria</taxon>
        <taxon>Canalipalpata</taxon>
        <taxon>Terebellida</taxon>
        <taxon>Terebelliformia</taxon>
        <taxon>Alvinellidae</taxon>
        <taxon>Paralvinella</taxon>
    </lineage>
</organism>
<name>A0AAD9K280_9ANNE</name>
<evidence type="ECO:0000256" key="1">
    <source>
        <dbReference type="SAM" id="MobiDB-lite"/>
    </source>
</evidence>
<reference evidence="2" key="1">
    <citation type="journal article" date="2023" name="Mol. Biol. Evol.">
        <title>Third-Generation Sequencing Reveals the Adaptive Role of the Epigenome in Three Deep-Sea Polychaetes.</title>
        <authorList>
            <person name="Perez M."/>
            <person name="Aroh O."/>
            <person name="Sun Y."/>
            <person name="Lan Y."/>
            <person name="Juniper S.K."/>
            <person name="Young C.R."/>
            <person name="Angers B."/>
            <person name="Qian P.Y."/>
        </authorList>
    </citation>
    <scope>NUCLEOTIDE SEQUENCE</scope>
    <source>
        <strain evidence="2">P08H-3</strain>
    </source>
</reference>
<proteinExistence type="predicted"/>
<feature type="region of interest" description="Disordered" evidence="1">
    <location>
        <begin position="29"/>
        <end position="49"/>
    </location>
</feature>
<keyword evidence="3" id="KW-1185">Reference proteome</keyword>
<accession>A0AAD9K280</accession>
<sequence>MLTPVLTVDEDIRQEQWKERRMLQQLLSRHTQQELPEEAALTRPLPEGPEPIHLLARNYDIEMTNYDLLLALEGEEKIYGSEDTGDACGQPNKLPNEFLGSKTRVECVNDNPDEESEVTVSPASQAAVRYLAGQDKSISAIPRDH</sequence>
<evidence type="ECO:0000313" key="3">
    <source>
        <dbReference type="Proteomes" id="UP001208570"/>
    </source>
</evidence>
<gene>
    <name evidence="2" type="ORF">LSH36_78g04000</name>
</gene>